<dbReference type="Pfam" id="PF03544">
    <property type="entry name" value="TonB_C"/>
    <property type="match status" value="1"/>
</dbReference>
<dbReference type="GO" id="GO:0031992">
    <property type="term" value="F:energy transducer activity"/>
    <property type="evidence" value="ECO:0007669"/>
    <property type="project" value="TreeGrafter"/>
</dbReference>
<evidence type="ECO:0000313" key="5">
    <source>
        <dbReference type="Proteomes" id="UP000184368"/>
    </source>
</evidence>
<accession>A0A1M4X4G9</accession>
<dbReference type="GO" id="GO:0055085">
    <property type="term" value="P:transmembrane transport"/>
    <property type="evidence" value="ECO:0007669"/>
    <property type="project" value="InterPro"/>
</dbReference>
<dbReference type="EMBL" id="FQUO01000003">
    <property type="protein sequence ID" value="SHE88384.1"/>
    <property type="molecule type" value="Genomic_DNA"/>
</dbReference>
<dbReference type="RefSeq" id="WP_073040797.1">
    <property type="nucleotide sequence ID" value="NZ_FQUO01000003.1"/>
</dbReference>
<evidence type="ECO:0000313" key="4">
    <source>
        <dbReference type="EMBL" id="SHE88384.1"/>
    </source>
</evidence>
<dbReference type="SUPFAM" id="SSF74653">
    <property type="entry name" value="TolA/TonB C-terminal domain"/>
    <property type="match status" value="1"/>
</dbReference>
<dbReference type="PANTHER" id="PTHR33446">
    <property type="entry name" value="PROTEIN TONB-RELATED"/>
    <property type="match status" value="1"/>
</dbReference>
<keyword evidence="2" id="KW-1133">Transmembrane helix</keyword>
<organism evidence="4 5">
    <name type="scientific">Cnuella takakiae</name>
    <dbReference type="NCBI Taxonomy" id="1302690"/>
    <lineage>
        <taxon>Bacteria</taxon>
        <taxon>Pseudomonadati</taxon>
        <taxon>Bacteroidota</taxon>
        <taxon>Chitinophagia</taxon>
        <taxon>Chitinophagales</taxon>
        <taxon>Chitinophagaceae</taxon>
        <taxon>Cnuella</taxon>
    </lineage>
</organism>
<sequence length="271" mass="28630">MTSSEILHADVLDIVFDNRNKAYGAYALRKDYEKRLWLAVGLALAIGSLLFLLLAQEQPSDTTSVKDPGPLVLSTVELPKPLAQPEKPAAPKSSSQQVAAEHFAGKIKIVPDQLVPPEAEVPPVQTLAVAAFGTEKQEGDAPAGDDAPSPAPATPAPEAPAPEPTVIDAATAEEPALFPGGPEAFARYLSRQIGQPEGLGAGGALTTKVRFVIGKDGTVLATEVLQSSTVELDRIVLRALQRSPRWKPARQHGKEVAVLFTLPVTFVGSEE</sequence>
<keyword evidence="5" id="KW-1185">Reference proteome</keyword>
<feature type="region of interest" description="Disordered" evidence="1">
    <location>
        <begin position="136"/>
        <end position="163"/>
    </location>
</feature>
<dbReference type="Gene3D" id="3.30.1150.10">
    <property type="match status" value="1"/>
</dbReference>
<proteinExistence type="predicted"/>
<dbReference type="InterPro" id="IPR037682">
    <property type="entry name" value="TonB_C"/>
</dbReference>
<gene>
    <name evidence="4" type="ORF">SAMN05444008_103245</name>
</gene>
<evidence type="ECO:0000256" key="2">
    <source>
        <dbReference type="SAM" id="Phobius"/>
    </source>
</evidence>
<name>A0A1M4X4G9_9BACT</name>
<dbReference type="Proteomes" id="UP000184368">
    <property type="component" value="Unassembled WGS sequence"/>
</dbReference>
<dbReference type="STRING" id="1302690.BUE76_06180"/>
<feature type="domain" description="TonB C-terminal" evidence="3">
    <location>
        <begin position="206"/>
        <end position="266"/>
    </location>
</feature>
<feature type="compositionally biased region" description="Pro residues" evidence="1">
    <location>
        <begin position="149"/>
        <end position="163"/>
    </location>
</feature>
<evidence type="ECO:0000259" key="3">
    <source>
        <dbReference type="Pfam" id="PF03544"/>
    </source>
</evidence>
<evidence type="ECO:0000256" key="1">
    <source>
        <dbReference type="SAM" id="MobiDB-lite"/>
    </source>
</evidence>
<reference evidence="4 5" key="1">
    <citation type="submission" date="2016-11" db="EMBL/GenBank/DDBJ databases">
        <authorList>
            <person name="Jaros S."/>
            <person name="Januszkiewicz K."/>
            <person name="Wedrychowicz H."/>
        </authorList>
    </citation>
    <scope>NUCLEOTIDE SEQUENCE [LARGE SCALE GENOMIC DNA]</scope>
    <source>
        <strain evidence="4 5">DSM 26897</strain>
    </source>
</reference>
<feature type="transmembrane region" description="Helical" evidence="2">
    <location>
        <begin position="36"/>
        <end position="55"/>
    </location>
</feature>
<dbReference type="GO" id="GO:0098797">
    <property type="term" value="C:plasma membrane protein complex"/>
    <property type="evidence" value="ECO:0007669"/>
    <property type="project" value="TreeGrafter"/>
</dbReference>
<keyword evidence="2" id="KW-0812">Transmembrane</keyword>
<keyword evidence="2" id="KW-0472">Membrane</keyword>
<dbReference type="OrthoDB" id="1039448at2"/>
<dbReference type="PANTHER" id="PTHR33446:SF2">
    <property type="entry name" value="PROTEIN TONB"/>
    <property type="match status" value="1"/>
</dbReference>
<protein>
    <submittedName>
        <fullName evidence="4">Protein TonB</fullName>
    </submittedName>
</protein>
<dbReference type="AlphaFoldDB" id="A0A1M4X4G9"/>
<dbReference type="InterPro" id="IPR051045">
    <property type="entry name" value="TonB-dependent_transducer"/>
</dbReference>